<protein>
    <submittedName>
        <fullName evidence="6">Uncharacterized protein</fullName>
    </submittedName>
</protein>
<dbReference type="PANTHER" id="PTHR39344">
    <property type="entry name" value="UPF0182 PROTEIN SLL1060"/>
    <property type="match status" value="1"/>
</dbReference>
<reference evidence="6" key="1">
    <citation type="journal article" date="2014" name="Front. Microbiol.">
        <title>High frequency of phylogenetically diverse reductive dehalogenase-homologous genes in deep subseafloor sedimentary metagenomes.</title>
        <authorList>
            <person name="Kawai M."/>
            <person name="Futagami T."/>
            <person name="Toyoda A."/>
            <person name="Takaki Y."/>
            <person name="Nishi S."/>
            <person name="Hori S."/>
            <person name="Arai W."/>
            <person name="Tsubouchi T."/>
            <person name="Morono Y."/>
            <person name="Uchiyama I."/>
            <person name="Ito T."/>
            <person name="Fujiyama A."/>
            <person name="Inagaki F."/>
            <person name="Takami H."/>
        </authorList>
    </citation>
    <scope>NUCLEOTIDE SEQUENCE</scope>
    <source>
        <strain evidence="6">Expedition CK06-06</strain>
    </source>
</reference>
<evidence type="ECO:0000256" key="5">
    <source>
        <dbReference type="SAM" id="Phobius"/>
    </source>
</evidence>
<gene>
    <name evidence="6" type="ORF">S03H2_43619</name>
</gene>
<dbReference type="GO" id="GO:0016020">
    <property type="term" value="C:membrane"/>
    <property type="evidence" value="ECO:0007669"/>
    <property type="project" value="InterPro"/>
</dbReference>
<comment type="caution">
    <text evidence="6">The sequence shown here is derived from an EMBL/GenBank/DDBJ whole genome shotgun (WGS) entry which is preliminary data.</text>
</comment>
<keyword evidence="3 5" id="KW-1133">Transmembrane helix</keyword>
<dbReference type="Pfam" id="PF03699">
    <property type="entry name" value="UPF0182"/>
    <property type="match status" value="1"/>
</dbReference>
<dbReference type="EMBL" id="BARU01027228">
    <property type="protein sequence ID" value="GAH71858.1"/>
    <property type="molecule type" value="Genomic_DNA"/>
</dbReference>
<feature type="transmembrane region" description="Helical" evidence="5">
    <location>
        <begin position="29"/>
        <end position="51"/>
    </location>
</feature>
<feature type="non-terminal residue" evidence="6">
    <location>
        <position position="268"/>
    </location>
</feature>
<feature type="transmembrane region" description="Helical" evidence="5">
    <location>
        <begin position="133"/>
        <end position="154"/>
    </location>
</feature>
<proteinExistence type="predicted"/>
<dbReference type="PANTHER" id="PTHR39344:SF1">
    <property type="entry name" value="UPF0182 PROTEIN SLL1060"/>
    <property type="match status" value="1"/>
</dbReference>
<dbReference type="AlphaFoldDB" id="X1JPY5"/>
<feature type="transmembrane region" description="Helical" evidence="5">
    <location>
        <begin position="244"/>
        <end position="266"/>
    </location>
</feature>
<evidence type="ECO:0000256" key="2">
    <source>
        <dbReference type="ARBA" id="ARBA00022692"/>
    </source>
</evidence>
<feature type="transmembrane region" description="Helical" evidence="5">
    <location>
        <begin position="217"/>
        <end position="237"/>
    </location>
</feature>
<keyword evidence="1" id="KW-1003">Cell membrane</keyword>
<organism evidence="6">
    <name type="scientific">marine sediment metagenome</name>
    <dbReference type="NCBI Taxonomy" id="412755"/>
    <lineage>
        <taxon>unclassified sequences</taxon>
        <taxon>metagenomes</taxon>
        <taxon>ecological metagenomes</taxon>
    </lineage>
</organism>
<accession>X1JPY5</accession>
<dbReference type="InterPro" id="IPR005372">
    <property type="entry name" value="UPF0182"/>
</dbReference>
<evidence type="ECO:0000256" key="4">
    <source>
        <dbReference type="ARBA" id="ARBA00023136"/>
    </source>
</evidence>
<name>X1JPY5_9ZZZZ</name>
<keyword evidence="2 5" id="KW-0812">Transmembrane</keyword>
<feature type="transmembrane region" description="Helical" evidence="5">
    <location>
        <begin position="175"/>
        <end position="197"/>
    </location>
</feature>
<feature type="transmembrane region" description="Helical" evidence="5">
    <location>
        <begin position="72"/>
        <end position="93"/>
    </location>
</feature>
<dbReference type="GO" id="GO:0005576">
    <property type="term" value="C:extracellular region"/>
    <property type="evidence" value="ECO:0007669"/>
    <property type="project" value="TreeGrafter"/>
</dbReference>
<keyword evidence="4 5" id="KW-0472">Membrane</keyword>
<evidence type="ECO:0000313" key="6">
    <source>
        <dbReference type="EMBL" id="GAH71858.1"/>
    </source>
</evidence>
<evidence type="ECO:0000256" key="1">
    <source>
        <dbReference type="ARBA" id="ARBA00022475"/>
    </source>
</evidence>
<evidence type="ECO:0000256" key="3">
    <source>
        <dbReference type="ARBA" id="ARBA00022989"/>
    </source>
</evidence>
<sequence length="268" mass="30105">MSKGFYTEWLWFNSLGYGSVYATILKTKVLLFFSAAIIFAILFLGNLVLATRLAPKTEAHFWPWAIVRQLQSILKLNVILGTALLSLIFGLVAQSNWEVVLRFFNGQPFGITDPVFHREIGFYVFSLPFLHSVQGWLIGALIVTLLASIGVYFLSHMAQQLRFGFARPMLAHVGGLFIAILGLFAWGYWLGIWELVFSSRGVVFGASYADMHAQLPAQWLLLSVVLVCIGLVLVFIWRRNFRWLLYGIGGWIAAAIIVGAVFPTLVQR</sequence>